<dbReference type="AlphaFoldDB" id="A0AAJ1R7A9"/>
<gene>
    <name evidence="1" type="ORF">QX233_22965</name>
</gene>
<dbReference type="Proteomes" id="UP001225933">
    <property type="component" value="Unassembled WGS sequence"/>
</dbReference>
<dbReference type="InterPro" id="IPR038280">
    <property type="entry name" value="ResT/TelK_cat_sf"/>
</dbReference>
<comment type="caution">
    <text evidence="1">The sequence shown here is derived from an EMBL/GenBank/DDBJ whole genome shotgun (WGS) entry which is preliminary data.</text>
</comment>
<evidence type="ECO:0000313" key="2">
    <source>
        <dbReference type="Proteomes" id="UP001225933"/>
    </source>
</evidence>
<evidence type="ECO:0000313" key="1">
    <source>
        <dbReference type="EMBL" id="MDN4015315.1"/>
    </source>
</evidence>
<proteinExistence type="predicted"/>
<organism evidence="1 2">
    <name type="scientific">Chryseobacterium gambrini</name>
    <dbReference type="NCBI Taxonomy" id="373672"/>
    <lineage>
        <taxon>Bacteria</taxon>
        <taxon>Pseudomonadati</taxon>
        <taxon>Bacteroidota</taxon>
        <taxon>Flavobacteriia</taxon>
        <taxon>Flavobacteriales</taxon>
        <taxon>Weeksellaceae</taxon>
        <taxon>Chryseobacterium group</taxon>
        <taxon>Chryseobacterium</taxon>
    </lineage>
</organism>
<name>A0AAJ1R7A9_9FLAO</name>
<accession>A0AAJ1R7A9</accession>
<dbReference type="Gene3D" id="1.10.443.30">
    <property type="entry name" value="Telomere resolvase"/>
    <property type="match status" value="1"/>
</dbReference>
<feature type="non-terminal residue" evidence="1">
    <location>
        <position position="82"/>
    </location>
</feature>
<reference evidence="1" key="1">
    <citation type="submission" date="2023-06" db="EMBL/GenBank/DDBJ databases">
        <title>Two Chryseobacterium gambrini strains from China.</title>
        <authorList>
            <person name="Zeng J."/>
            <person name="Wu Y."/>
        </authorList>
    </citation>
    <scope>NUCLEOTIDE SEQUENCE</scope>
    <source>
        <strain evidence="1">SQ219</strain>
    </source>
</reference>
<protein>
    <submittedName>
        <fullName evidence="1">Uncharacterized protein</fullName>
    </submittedName>
</protein>
<dbReference type="RefSeq" id="WP_290343837.1">
    <property type="nucleotide sequence ID" value="NZ_JAUHGV010000287.1"/>
</dbReference>
<dbReference type="EMBL" id="JAUHGV010000287">
    <property type="protein sequence ID" value="MDN4015315.1"/>
    <property type="molecule type" value="Genomic_DNA"/>
</dbReference>
<feature type="non-terminal residue" evidence="1">
    <location>
        <position position="1"/>
    </location>
</feature>
<sequence>LRKKTGAEILEYTDVTGRTVKKAVADGDTKDLRHNDAVNLRFTASLNQRVKAILGHGEFSFRTCRAIYVEIAFHEFRHNGES</sequence>